<feature type="non-terminal residue" evidence="1">
    <location>
        <position position="69"/>
    </location>
</feature>
<comment type="caution">
    <text evidence="1">The sequence shown here is derived from an EMBL/GenBank/DDBJ whole genome shotgun (WGS) entry which is preliminary data.</text>
</comment>
<evidence type="ECO:0000313" key="2">
    <source>
        <dbReference type="Proteomes" id="UP000276133"/>
    </source>
</evidence>
<accession>A0A3M7SXX9</accession>
<protein>
    <submittedName>
        <fullName evidence="1">Uncharacterized protein</fullName>
    </submittedName>
</protein>
<gene>
    <name evidence="1" type="ORF">BpHYR1_019923</name>
</gene>
<dbReference type="EMBL" id="REGN01000629">
    <property type="protein sequence ID" value="RNA40582.1"/>
    <property type="molecule type" value="Genomic_DNA"/>
</dbReference>
<sequence>MKLDFFITLRSNRSLHLNNSHFFPHNHYHHHQRLLIGHNFTFLTILRAWKSSFRRKKLSKIKTKEVSKK</sequence>
<name>A0A3M7SXX9_BRAPC</name>
<keyword evidence="2" id="KW-1185">Reference proteome</keyword>
<dbReference type="Proteomes" id="UP000276133">
    <property type="component" value="Unassembled WGS sequence"/>
</dbReference>
<evidence type="ECO:0000313" key="1">
    <source>
        <dbReference type="EMBL" id="RNA40582.1"/>
    </source>
</evidence>
<proteinExistence type="predicted"/>
<organism evidence="1 2">
    <name type="scientific">Brachionus plicatilis</name>
    <name type="common">Marine rotifer</name>
    <name type="synonym">Brachionus muelleri</name>
    <dbReference type="NCBI Taxonomy" id="10195"/>
    <lineage>
        <taxon>Eukaryota</taxon>
        <taxon>Metazoa</taxon>
        <taxon>Spiralia</taxon>
        <taxon>Gnathifera</taxon>
        <taxon>Rotifera</taxon>
        <taxon>Eurotatoria</taxon>
        <taxon>Monogononta</taxon>
        <taxon>Pseudotrocha</taxon>
        <taxon>Ploima</taxon>
        <taxon>Brachionidae</taxon>
        <taxon>Brachionus</taxon>
    </lineage>
</organism>
<reference evidence="1 2" key="1">
    <citation type="journal article" date="2018" name="Sci. Rep.">
        <title>Genomic signatures of local adaptation to the degree of environmental predictability in rotifers.</title>
        <authorList>
            <person name="Franch-Gras L."/>
            <person name="Hahn C."/>
            <person name="Garcia-Roger E.M."/>
            <person name="Carmona M.J."/>
            <person name="Serra M."/>
            <person name="Gomez A."/>
        </authorList>
    </citation>
    <scope>NUCLEOTIDE SEQUENCE [LARGE SCALE GENOMIC DNA]</scope>
    <source>
        <strain evidence="1">HYR1</strain>
    </source>
</reference>
<dbReference type="AlphaFoldDB" id="A0A3M7SXX9"/>